<organism evidence="1 2">
    <name type="scientific">Engystomops pustulosus</name>
    <name type="common">Tungara frog</name>
    <name type="synonym">Physalaemus pustulosus</name>
    <dbReference type="NCBI Taxonomy" id="76066"/>
    <lineage>
        <taxon>Eukaryota</taxon>
        <taxon>Metazoa</taxon>
        <taxon>Chordata</taxon>
        <taxon>Craniata</taxon>
        <taxon>Vertebrata</taxon>
        <taxon>Euteleostomi</taxon>
        <taxon>Amphibia</taxon>
        <taxon>Batrachia</taxon>
        <taxon>Anura</taxon>
        <taxon>Neobatrachia</taxon>
        <taxon>Hyloidea</taxon>
        <taxon>Leptodactylidae</taxon>
        <taxon>Leiuperinae</taxon>
        <taxon>Engystomops</taxon>
    </lineage>
</organism>
<dbReference type="AlphaFoldDB" id="A0AAV7AE35"/>
<accession>A0AAV7AE35</accession>
<reference evidence="1" key="1">
    <citation type="thesis" date="2020" institute="ProQuest LLC" country="789 East Eisenhower Parkway, Ann Arbor, MI, USA">
        <title>Comparative Genomics and Chromosome Evolution.</title>
        <authorList>
            <person name="Mudd A.B."/>
        </authorList>
    </citation>
    <scope>NUCLEOTIDE SEQUENCE</scope>
    <source>
        <strain evidence="1">237g6f4</strain>
        <tissue evidence="1">Blood</tissue>
    </source>
</reference>
<sequence length="103" mass="11816">MMQKEPTLDHWTADSETTLFHASPCSVCNNCPNSDCSSSSVHHCCWAEHAKHINSKHISRTHITTSHPSPPYKNLEKHKHGTCIDHKYNSPIPQKMFRVLRRT</sequence>
<dbReference type="Proteomes" id="UP000824782">
    <property type="component" value="Unassembled WGS sequence"/>
</dbReference>
<proteinExistence type="predicted"/>
<evidence type="ECO:0000313" key="2">
    <source>
        <dbReference type="Proteomes" id="UP000824782"/>
    </source>
</evidence>
<dbReference type="EMBL" id="WNYA01000008">
    <property type="protein sequence ID" value="KAG8559692.1"/>
    <property type="molecule type" value="Genomic_DNA"/>
</dbReference>
<gene>
    <name evidence="1" type="ORF">GDO81_017416</name>
</gene>
<keyword evidence="2" id="KW-1185">Reference proteome</keyword>
<protein>
    <submittedName>
        <fullName evidence="1">Uncharacterized protein</fullName>
    </submittedName>
</protein>
<name>A0AAV7AE35_ENGPU</name>
<evidence type="ECO:0000313" key="1">
    <source>
        <dbReference type="EMBL" id="KAG8559692.1"/>
    </source>
</evidence>
<comment type="caution">
    <text evidence="1">The sequence shown here is derived from an EMBL/GenBank/DDBJ whole genome shotgun (WGS) entry which is preliminary data.</text>
</comment>